<accession>A0AAD4Q837</accession>
<organism evidence="1 2">
    <name type="scientific">Lactarius akahatsu</name>
    <dbReference type="NCBI Taxonomy" id="416441"/>
    <lineage>
        <taxon>Eukaryota</taxon>
        <taxon>Fungi</taxon>
        <taxon>Dikarya</taxon>
        <taxon>Basidiomycota</taxon>
        <taxon>Agaricomycotina</taxon>
        <taxon>Agaricomycetes</taxon>
        <taxon>Russulales</taxon>
        <taxon>Russulaceae</taxon>
        <taxon>Lactarius</taxon>
    </lineage>
</organism>
<proteinExistence type="predicted"/>
<comment type="caution">
    <text evidence="1">The sequence shown here is derived from an EMBL/GenBank/DDBJ whole genome shotgun (WGS) entry which is preliminary data.</text>
</comment>
<gene>
    <name evidence="1" type="ORF">EDB92DRAFT_1806221</name>
</gene>
<protein>
    <submittedName>
        <fullName evidence="1">Uncharacterized protein</fullName>
    </submittedName>
</protein>
<dbReference type="AlphaFoldDB" id="A0AAD4Q837"/>
<name>A0AAD4Q837_9AGAM</name>
<sequence>MWVVHPDVVRGKQERSVVHLESILHAAHLIPVFGTHMVPPDFHFTFSLDAFDAYYVNKYIDHHANEIAF</sequence>
<reference evidence="1" key="1">
    <citation type="submission" date="2022-01" db="EMBL/GenBank/DDBJ databases">
        <title>Comparative genomics reveals a dynamic genome evolution in the ectomycorrhizal milk-cap (Lactarius) mushrooms.</title>
        <authorList>
            <consortium name="DOE Joint Genome Institute"/>
            <person name="Lebreton A."/>
            <person name="Tang N."/>
            <person name="Kuo A."/>
            <person name="LaButti K."/>
            <person name="Drula E."/>
            <person name="Barry K."/>
            <person name="Clum A."/>
            <person name="Lipzen A."/>
            <person name="Mousain D."/>
            <person name="Ng V."/>
            <person name="Wang R."/>
            <person name="Wang X."/>
            <person name="Dai Y."/>
            <person name="Henrissat B."/>
            <person name="Grigoriev I.V."/>
            <person name="Guerin-Laguette A."/>
            <person name="Yu F."/>
            <person name="Martin F.M."/>
        </authorList>
    </citation>
    <scope>NUCLEOTIDE SEQUENCE</scope>
    <source>
        <strain evidence="1">QP</strain>
    </source>
</reference>
<evidence type="ECO:0000313" key="1">
    <source>
        <dbReference type="EMBL" id="KAH8979757.1"/>
    </source>
</evidence>
<evidence type="ECO:0000313" key="2">
    <source>
        <dbReference type="Proteomes" id="UP001201163"/>
    </source>
</evidence>
<keyword evidence="2" id="KW-1185">Reference proteome</keyword>
<dbReference type="Proteomes" id="UP001201163">
    <property type="component" value="Unassembled WGS sequence"/>
</dbReference>
<dbReference type="EMBL" id="JAKELL010000157">
    <property type="protein sequence ID" value="KAH8979757.1"/>
    <property type="molecule type" value="Genomic_DNA"/>
</dbReference>